<feature type="domain" description="AAA" evidence="10">
    <location>
        <begin position="287"/>
        <end position="413"/>
    </location>
</feature>
<keyword evidence="9" id="KW-0472">Membrane</keyword>
<dbReference type="InterPro" id="IPR027417">
    <property type="entry name" value="P-loop_NTPase"/>
</dbReference>
<dbReference type="HOGENOM" id="CLU_590107_0_0_9"/>
<dbReference type="Gene3D" id="3.40.50.300">
    <property type="entry name" value="P-loop containing nucleotide triphosphate hydrolases"/>
    <property type="match status" value="1"/>
</dbReference>
<evidence type="ECO:0000313" key="12">
    <source>
        <dbReference type="Proteomes" id="UP000001299"/>
    </source>
</evidence>
<sequence>MFNTILENFHIEKILTTLKNSIVYMVIVGVAAAIIAAVVGRSFTYRTYTADVSFYVYSNPDNVDDMGVNQTTAEISQANRLITSYVQVLRSSTFLSALADEVNMDGYTVEKLHRSISTRTVNDTAMFIVYVSDPNPANALTIANAISDLAPVIIPSVVKAGGFRVFDAAELPTAPSASLSLTMIVALAFAVGVFLTIVFFVIKALLDTTIRRVYEVEDIFNIPIIGKVPSISGDKNDDNPYSNITLKEDSKFILNEAYNDIRANMLWSREEKKCSVFVVASADASEGRTINAYNIAKALSAAGKKVLLIDADMRNSKLREIIPNKDKNGLADYLAGKIGKPVIVNKGDLLDIIYSSENMKNKSELLAADKWYELIDEMKEKYDEIVIDMPPLRVYADALSLARTDAYYLIVIREGMTKFVRTKLIVKKLESLNADIFGIIYNGISTKSKDYAFRNYKEEQQKA</sequence>
<keyword evidence="4" id="KW-0547">Nucleotide-binding</keyword>
<dbReference type="eggNOG" id="COG3944">
    <property type="taxonomic scope" value="Bacteria"/>
</dbReference>
<keyword evidence="9" id="KW-0812">Transmembrane</keyword>
<evidence type="ECO:0000256" key="2">
    <source>
        <dbReference type="ARBA" id="ARBA00011903"/>
    </source>
</evidence>
<dbReference type="PANTHER" id="PTHR32309">
    <property type="entry name" value="TYROSINE-PROTEIN KINASE"/>
    <property type="match status" value="1"/>
</dbReference>
<keyword evidence="3" id="KW-0808">Transferase</keyword>
<dbReference type="PANTHER" id="PTHR32309:SF13">
    <property type="entry name" value="FERRIC ENTEROBACTIN TRANSPORT PROTEIN FEPE"/>
    <property type="match status" value="1"/>
</dbReference>
<dbReference type="EMBL" id="CP001810">
    <property type="protein sequence ID" value="ADL35155.1"/>
    <property type="molecule type" value="Genomic_DNA"/>
</dbReference>
<dbReference type="SUPFAM" id="SSF52540">
    <property type="entry name" value="P-loop containing nucleoside triphosphate hydrolases"/>
    <property type="match status" value="1"/>
</dbReference>
<dbReference type="KEGG" id="bpb:bpr_I2422"/>
<feature type="transmembrane region" description="Helical" evidence="9">
    <location>
        <begin position="21"/>
        <end position="39"/>
    </location>
</feature>
<protein>
    <recommendedName>
        <fullName evidence="2">non-specific protein-tyrosine kinase</fullName>
        <ecNumber evidence="2">2.7.10.2</ecNumber>
    </recommendedName>
</protein>
<keyword evidence="7" id="KW-0829">Tyrosine-protein kinase</keyword>
<evidence type="ECO:0000256" key="4">
    <source>
        <dbReference type="ARBA" id="ARBA00022741"/>
    </source>
</evidence>
<keyword evidence="12" id="KW-1185">Reference proteome</keyword>
<dbReference type="GO" id="GO:0005524">
    <property type="term" value="F:ATP binding"/>
    <property type="evidence" value="ECO:0007669"/>
    <property type="project" value="UniProtKB-KW"/>
</dbReference>
<dbReference type="CDD" id="cd05387">
    <property type="entry name" value="BY-kinase"/>
    <property type="match status" value="1"/>
</dbReference>
<evidence type="ECO:0000256" key="9">
    <source>
        <dbReference type="SAM" id="Phobius"/>
    </source>
</evidence>
<dbReference type="InterPro" id="IPR005702">
    <property type="entry name" value="Wzc-like_C"/>
</dbReference>
<dbReference type="InterPro" id="IPR050445">
    <property type="entry name" value="Bact_polysacc_biosynth/exp"/>
</dbReference>
<evidence type="ECO:0000256" key="7">
    <source>
        <dbReference type="ARBA" id="ARBA00023137"/>
    </source>
</evidence>
<evidence type="ECO:0000313" key="11">
    <source>
        <dbReference type="EMBL" id="ADL35155.1"/>
    </source>
</evidence>
<organism evidence="11 12">
    <name type="scientific">Butyrivibrio proteoclasticus (strain ATCC 51982 / DSM 14932 / B316)</name>
    <name type="common">Clostridium proteoclasticum</name>
    <dbReference type="NCBI Taxonomy" id="515622"/>
    <lineage>
        <taxon>Bacteria</taxon>
        <taxon>Bacillati</taxon>
        <taxon>Bacillota</taxon>
        <taxon>Clostridia</taxon>
        <taxon>Lachnospirales</taxon>
        <taxon>Lachnospiraceae</taxon>
        <taxon>Butyrivibrio</taxon>
    </lineage>
</organism>
<dbReference type="eggNOG" id="COG0489">
    <property type="taxonomic scope" value="Bacteria"/>
</dbReference>
<dbReference type="AlphaFoldDB" id="E0RZN9"/>
<feature type="transmembrane region" description="Helical" evidence="9">
    <location>
        <begin position="181"/>
        <end position="202"/>
    </location>
</feature>
<keyword evidence="5" id="KW-0418">Kinase</keyword>
<dbReference type="GO" id="GO:0004715">
    <property type="term" value="F:non-membrane spanning protein tyrosine kinase activity"/>
    <property type="evidence" value="ECO:0007669"/>
    <property type="project" value="UniProtKB-EC"/>
</dbReference>
<evidence type="ECO:0000256" key="3">
    <source>
        <dbReference type="ARBA" id="ARBA00022679"/>
    </source>
</evidence>
<keyword evidence="9" id="KW-1133">Transmembrane helix</keyword>
<gene>
    <name evidence="11" type="ordered locus">bpr_I2422</name>
</gene>
<dbReference type="EC" id="2.7.10.2" evidence="2"/>
<dbReference type="Proteomes" id="UP000001299">
    <property type="component" value="Chromosome 1"/>
</dbReference>
<proteinExistence type="inferred from homology"/>
<evidence type="ECO:0000256" key="6">
    <source>
        <dbReference type="ARBA" id="ARBA00022840"/>
    </source>
</evidence>
<comment type="catalytic activity">
    <reaction evidence="8">
        <text>L-tyrosyl-[protein] + ATP = O-phospho-L-tyrosyl-[protein] + ADP + H(+)</text>
        <dbReference type="Rhea" id="RHEA:10596"/>
        <dbReference type="Rhea" id="RHEA-COMP:10136"/>
        <dbReference type="Rhea" id="RHEA-COMP:20101"/>
        <dbReference type="ChEBI" id="CHEBI:15378"/>
        <dbReference type="ChEBI" id="CHEBI:30616"/>
        <dbReference type="ChEBI" id="CHEBI:46858"/>
        <dbReference type="ChEBI" id="CHEBI:61978"/>
        <dbReference type="ChEBI" id="CHEBI:456216"/>
        <dbReference type="EC" id="2.7.10.2"/>
    </reaction>
</comment>
<dbReference type="RefSeq" id="WP_013281808.1">
    <property type="nucleotide sequence ID" value="NC_014387.1"/>
</dbReference>
<comment type="similarity">
    <text evidence="1">Belongs to the CpsD/CapB family.</text>
</comment>
<accession>E0RZN9</accession>
<evidence type="ECO:0000259" key="10">
    <source>
        <dbReference type="Pfam" id="PF13614"/>
    </source>
</evidence>
<evidence type="ECO:0000256" key="1">
    <source>
        <dbReference type="ARBA" id="ARBA00007316"/>
    </source>
</evidence>
<reference evidence="11 12" key="1">
    <citation type="journal article" date="2010" name="PLoS ONE">
        <title>The glycobiome of the rumen bacterium Butyrivibrio proteoclasticus B316(T) highlights adaptation to a polysaccharide-rich environment.</title>
        <authorList>
            <person name="Kelly W.J."/>
            <person name="Leahy S.C."/>
            <person name="Altermann E."/>
            <person name="Yeoman C.J."/>
            <person name="Dunne J.C."/>
            <person name="Kong Z."/>
            <person name="Pacheco D.M."/>
            <person name="Li D."/>
            <person name="Noel S.J."/>
            <person name="Moon C.D."/>
            <person name="Cookson A.L."/>
            <person name="Attwood G.T."/>
        </authorList>
    </citation>
    <scope>NUCLEOTIDE SEQUENCE [LARGE SCALE GENOMIC DNA]</scope>
    <source>
        <strain evidence="12">ATCC 51982 / DSM 14932 / B316</strain>
    </source>
</reference>
<evidence type="ECO:0000256" key="8">
    <source>
        <dbReference type="ARBA" id="ARBA00051245"/>
    </source>
</evidence>
<evidence type="ECO:0000256" key="5">
    <source>
        <dbReference type="ARBA" id="ARBA00022777"/>
    </source>
</evidence>
<dbReference type="GO" id="GO:0005886">
    <property type="term" value="C:plasma membrane"/>
    <property type="evidence" value="ECO:0007669"/>
    <property type="project" value="TreeGrafter"/>
</dbReference>
<dbReference type="InterPro" id="IPR025669">
    <property type="entry name" value="AAA_dom"/>
</dbReference>
<dbReference type="STRING" id="515622.bpr_I2422"/>
<dbReference type="Pfam" id="PF13614">
    <property type="entry name" value="AAA_31"/>
    <property type="match status" value="1"/>
</dbReference>
<name>E0RZN9_BUTPB</name>
<dbReference type="NCBIfam" id="TIGR01007">
    <property type="entry name" value="eps_fam"/>
    <property type="match status" value="1"/>
</dbReference>
<keyword evidence="6" id="KW-0067">ATP-binding</keyword>